<dbReference type="Gene3D" id="3.30.60.20">
    <property type="match status" value="1"/>
</dbReference>
<dbReference type="SUPFAM" id="SSF52540">
    <property type="entry name" value="P-loop containing nucleoside triphosphate hydrolases"/>
    <property type="match status" value="1"/>
</dbReference>
<comment type="subunit">
    <text evidence="8">Homotetramer.</text>
</comment>
<evidence type="ECO:0000256" key="11">
    <source>
        <dbReference type="RuleBase" id="RU000544"/>
    </source>
</evidence>
<keyword evidence="8" id="KW-0862">Zinc</keyword>
<comment type="caution">
    <text evidence="13">The sequence shown here is derived from an EMBL/GenBank/DDBJ whole genome shotgun (WGS) entry which is preliminary data.</text>
</comment>
<feature type="binding site" evidence="8">
    <location>
        <begin position="9"/>
        <end position="16"/>
    </location>
    <ligand>
        <name>ATP</name>
        <dbReference type="ChEBI" id="CHEBI:30616"/>
    </ligand>
</feature>
<keyword evidence="3 8" id="KW-0237">DNA synthesis</keyword>
<evidence type="ECO:0000256" key="6">
    <source>
        <dbReference type="ARBA" id="ARBA00022777"/>
    </source>
</evidence>
<evidence type="ECO:0000256" key="12">
    <source>
        <dbReference type="RuleBase" id="RU004165"/>
    </source>
</evidence>
<dbReference type="EMBL" id="DXHX01000129">
    <property type="protein sequence ID" value="HIV75234.1"/>
    <property type="molecule type" value="Genomic_DNA"/>
</dbReference>
<keyword evidence="5 8" id="KW-0547">Nucleotide-binding</keyword>
<dbReference type="GO" id="GO:0046104">
    <property type="term" value="P:thymidine metabolic process"/>
    <property type="evidence" value="ECO:0007669"/>
    <property type="project" value="TreeGrafter"/>
</dbReference>
<evidence type="ECO:0000313" key="14">
    <source>
        <dbReference type="Proteomes" id="UP000823937"/>
    </source>
</evidence>
<dbReference type="GO" id="GO:0008270">
    <property type="term" value="F:zinc ion binding"/>
    <property type="evidence" value="ECO:0007669"/>
    <property type="project" value="UniProtKB-UniRule"/>
</dbReference>
<dbReference type="PANTHER" id="PTHR11441">
    <property type="entry name" value="THYMIDINE KINASE"/>
    <property type="match status" value="1"/>
</dbReference>
<keyword evidence="8" id="KW-0963">Cytoplasm</keyword>
<comment type="catalytic activity">
    <reaction evidence="8 11">
        <text>thymidine + ATP = dTMP + ADP + H(+)</text>
        <dbReference type="Rhea" id="RHEA:19129"/>
        <dbReference type="ChEBI" id="CHEBI:15378"/>
        <dbReference type="ChEBI" id="CHEBI:17748"/>
        <dbReference type="ChEBI" id="CHEBI:30616"/>
        <dbReference type="ChEBI" id="CHEBI:63528"/>
        <dbReference type="ChEBI" id="CHEBI:456216"/>
        <dbReference type="EC" id="2.7.1.21"/>
    </reaction>
</comment>
<dbReference type="GO" id="GO:0005524">
    <property type="term" value="F:ATP binding"/>
    <property type="evidence" value="ECO:0007669"/>
    <property type="project" value="UniProtKB-UniRule"/>
</dbReference>
<dbReference type="GO" id="GO:0005829">
    <property type="term" value="C:cytosol"/>
    <property type="evidence" value="ECO:0007669"/>
    <property type="project" value="TreeGrafter"/>
</dbReference>
<dbReference type="SUPFAM" id="SSF57716">
    <property type="entry name" value="Glucocorticoid receptor-like (DNA-binding domain)"/>
    <property type="match status" value="1"/>
</dbReference>
<sequence>MAKLFFHYSTMAAGKSMEIIKVSYNYEVQGKGVVTLTSHLDDRFETGKIWSRTGFERTAYTFNETTNIKDFILDLDEKPHSLLIDEAQFLNKEQVLQLTELADDHDVTVMCYGLKNDSFNNLFEGSKYLLIYADNIKELKTECWFCHKKATMNLRFDHEGFPVYEGAQIEIGGNEKFLPVCRKCHKSVEHINQNGTFTES</sequence>
<dbReference type="GO" id="GO:0071897">
    <property type="term" value="P:DNA biosynthetic process"/>
    <property type="evidence" value="ECO:0007669"/>
    <property type="project" value="UniProtKB-KW"/>
</dbReference>
<feature type="binding site" evidence="8">
    <location>
        <position position="181"/>
    </location>
    <ligand>
        <name>Zn(2+)</name>
        <dbReference type="ChEBI" id="CHEBI:29105"/>
    </ligand>
</feature>
<name>A0A9D1TK78_9BACI</name>
<accession>A0A9D1TK78</accession>
<evidence type="ECO:0000256" key="1">
    <source>
        <dbReference type="ARBA" id="ARBA00007587"/>
    </source>
</evidence>
<keyword evidence="6 8" id="KW-0418">Kinase</keyword>
<dbReference type="InterPro" id="IPR001267">
    <property type="entry name" value="Thymidine_kinase"/>
</dbReference>
<evidence type="ECO:0000256" key="8">
    <source>
        <dbReference type="HAMAP-Rule" id="MF_00124"/>
    </source>
</evidence>
<dbReference type="Proteomes" id="UP000823937">
    <property type="component" value="Unassembled WGS sequence"/>
</dbReference>
<comment type="similarity">
    <text evidence="1 8 12">Belongs to the thymidine kinase family.</text>
</comment>
<keyword evidence="7 8" id="KW-0067">ATP-binding</keyword>
<dbReference type="PIRSF" id="PIRSF035805">
    <property type="entry name" value="TK_cell"/>
    <property type="match status" value="1"/>
</dbReference>
<comment type="subcellular location">
    <subcellularLocation>
        <location evidence="8">Cytoplasm</location>
    </subcellularLocation>
</comment>
<evidence type="ECO:0000256" key="7">
    <source>
        <dbReference type="ARBA" id="ARBA00022840"/>
    </source>
</evidence>
<feature type="active site" description="Proton acceptor" evidence="8 9">
    <location>
        <position position="86"/>
    </location>
</feature>
<evidence type="ECO:0000256" key="2">
    <source>
        <dbReference type="ARBA" id="ARBA00012118"/>
    </source>
</evidence>
<evidence type="ECO:0000256" key="3">
    <source>
        <dbReference type="ARBA" id="ARBA00022634"/>
    </source>
</evidence>
<reference evidence="13" key="2">
    <citation type="submission" date="2021-04" db="EMBL/GenBank/DDBJ databases">
        <authorList>
            <person name="Gilroy R."/>
        </authorList>
    </citation>
    <scope>NUCLEOTIDE SEQUENCE</scope>
    <source>
        <strain evidence="13">CHK169-2315</strain>
    </source>
</reference>
<feature type="binding site" evidence="8">
    <location>
        <position position="143"/>
    </location>
    <ligand>
        <name>Zn(2+)</name>
        <dbReference type="ChEBI" id="CHEBI:29105"/>
    </ligand>
</feature>
<dbReference type="PANTHER" id="PTHR11441:SF0">
    <property type="entry name" value="THYMIDINE KINASE, CYTOSOLIC"/>
    <property type="match status" value="1"/>
</dbReference>
<feature type="binding site" evidence="8">
    <location>
        <begin position="85"/>
        <end position="88"/>
    </location>
    <ligand>
        <name>ATP</name>
        <dbReference type="ChEBI" id="CHEBI:30616"/>
    </ligand>
</feature>
<dbReference type="GO" id="GO:0004797">
    <property type="term" value="F:thymidine kinase activity"/>
    <property type="evidence" value="ECO:0007669"/>
    <property type="project" value="UniProtKB-UniRule"/>
</dbReference>
<dbReference type="HAMAP" id="MF_00124">
    <property type="entry name" value="Thymidine_kinase"/>
    <property type="match status" value="1"/>
</dbReference>
<feature type="binding site" evidence="8">
    <location>
        <position position="146"/>
    </location>
    <ligand>
        <name>Zn(2+)</name>
        <dbReference type="ChEBI" id="CHEBI:29105"/>
    </ligand>
</feature>
<keyword evidence="4 8" id="KW-0808">Transferase</keyword>
<proteinExistence type="inferred from homology"/>
<keyword evidence="8" id="KW-0479">Metal-binding</keyword>
<evidence type="ECO:0000256" key="5">
    <source>
        <dbReference type="ARBA" id="ARBA00022741"/>
    </source>
</evidence>
<evidence type="ECO:0000256" key="10">
    <source>
        <dbReference type="PIRSR" id="PIRSR035805-2"/>
    </source>
</evidence>
<dbReference type="EC" id="2.7.1.21" evidence="2 8"/>
<evidence type="ECO:0000256" key="4">
    <source>
        <dbReference type="ARBA" id="ARBA00022679"/>
    </source>
</evidence>
<dbReference type="NCBIfam" id="NF003300">
    <property type="entry name" value="PRK04296.1-5"/>
    <property type="match status" value="1"/>
</dbReference>
<protein>
    <recommendedName>
        <fullName evidence="2 8">Thymidine kinase</fullName>
        <ecNumber evidence="2 8">2.7.1.21</ecNumber>
    </recommendedName>
</protein>
<organism evidence="13 14">
    <name type="scientific">Candidatus Pseudogracilibacillus intestinigallinarum</name>
    <dbReference type="NCBI Taxonomy" id="2838742"/>
    <lineage>
        <taxon>Bacteria</taxon>
        <taxon>Bacillati</taxon>
        <taxon>Bacillota</taxon>
        <taxon>Bacilli</taxon>
        <taxon>Bacillales</taxon>
        <taxon>Bacillaceae</taxon>
        <taxon>Pseudogracilibacillus</taxon>
    </lineage>
</organism>
<dbReference type="InterPro" id="IPR027417">
    <property type="entry name" value="P-loop_NTPase"/>
</dbReference>
<evidence type="ECO:0000313" key="13">
    <source>
        <dbReference type="EMBL" id="HIV75234.1"/>
    </source>
</evidence>
<dbReference type="Pfam" id="PF00265">
    <property type="entry name" value="TK"/>
    <property type="match status" value="1"/>
</dbReference>
<dbReference type="Gene3D" id="3.40.50.300">
    <property type="entry name" value="P-loop containing nucleotide triphosphate hydrolases"/>
    <property type="match status" value="1"/>
</dbReference>
<gene>
    <name evidence="8" type="primary">tdk</name>
    <name evidence="13" type="ORF">H9895_09170</name>
</gene>
<feature type="binding site" evidence="8">
    <location>
        <position position="184"/>
    </location>
    <ligand>
        <name>Zn(2+)</name>
        <dbReference type="ChEBI" id="CHEBI:29105"/>
    </ligand>
</feature>
<feature type="binding site" evidence="10">
    <location>
        <begin position="169"/>
        <end position="172"/>
    </location>
    <ligand>
        <name>substrate</name>
    </ligand>
</feature>
<reference evidence="13" key="1">
    <citation type="journal article" date="2021" name="PeerJ">
        <title>Extensive microbial diversity within the chicken gut microbiome revealed by metagenomics and culture.</title>
        <authorList>
            <person name="Gilroy R."/>
            <person name="Ravi A."/>
            <person name="Getino M."/>
            <person name="Pursley I."/>
            <person name="Horton D.L."/>
            <person name="Alikhan N.F."/>
            <person name="Baker D."/>
            <person name="Gharbi K."/>
            <person name="Hall N."/>
            <person name="Watson M."/>
            <person name="Adriaenssens E.M."/>
            <person name="Foster-Nyarko E."/>
            <person name="Jarju S."/>
            <person name="Secka A."/>
            <person name="Antonio M."/>
            <person name="Oren A."/>
            <person name="Chaudhuri R.R."/>
            <person name="La Ragione R."/>
            <person name="Hildebrand F."/>
            <person name="Pallen M.J."/>
        </authorList>
    </citation>
    <scope>NUCLEOTIDE SEQUENCE</scope>
    <source>
        <strain evidence="13">CHK169-2315</strain>
    </source>
</reference>
<dbReference type="AlphaFoldDB" id="A0A9D1TK78"/>
<evidence type="ECO:0000256" key="9">
    <source>
        <dbReference type="PIRSR" id="PIRSR035805-1"/>
    </source>
</evidence>